<dbReference type="InterPro" id="IPR000276">
    <property type="entry name" value="GPCR_Rhodpsn"/>
</dbReference>
<dbReference type="PANTHER" id="PTHR45695:SF9">
    <property type="entry name" value="LEUCOKININ RECEPTOR"/>
    <property type="match status" value="1"/>
</dbReference>
<feature type="transmembrane region" description="Helical" evidence="9">
    <location>
        <begin position="237"/>
        <end position="257"/>
    </location>
</feature>
<keyword evidence="2 8" id="KW-0812">Transmembrane</keyword>
<evidence type="ECO:0000313" key="11">
    <source>
        <dbReference type="EMBL" id="CAF0978934.1"/>
    </source>
</evidence>
<dbReference type="InterPro" id="IPR017452">
    <property type="entry name" value="GPCR_Rhodpsn_7TM"/>
</dbReference>
<evidence type="ECO:0000256" key="1">
    <source>
        <dbReference type="ARBA" id="ARBA00004141"/>
    </source>
</evidence>
<organism evidence="11 15">
    <name type="scientific">Adineta steineri</name>
    <dbReference type="NCBI Taxonomy" id="433720"/>
    <lineage>
        <taxon>Eukaryota</taxon>
        <taxon>Metazoa</taxon>
        <taxon>Spiralia</taxon>
        <taxon>Gnathifera</taxon>
        <taxon>Rotifera</taxon>
        <taxon>Eurotatoria</taxon>
        <taxon>Bdelloidea</taxon>
        <taxon>Adinetida</taxon>
        <taxon>Adinetidae</taxon>
        <taxon>Adineta</taxon>
    </lineage>
</organism>
<evidence type="ECO:0000313" key="13">
    <source>
        <dbReference type="EMBL" id="CAF3563205.1"/>
    </source>
</evidence>
<evidence type="ECO:0000256" key="4">
    <source>
        <dbReference type="ARBA" id="ARBA00023040"/>
    </source>
</evidence>
<evidence type="ECO:0000256" key="3">
    <source>
        <dbReference type="ARBA" id="ARBA00022989"/>
    </source>
</evidence>
<dbReference type="Proteomes" id="UP000663891">
    <property type="component" value="Unassembled WGS sequence"/>
</dbReference>
<dbReference type="PROSITE" id="PS00237">
    <property type="entry name" value="G_PROTEIN_RECEP_F1_1"/>
    <property type="match status" value="1"/>
</dbReference>
<evidence type="ECO:0000256" key="7">
    <source>
        <dbReference type="ARBA" id="ARBA00023224"/>
    </source>
</evidence>
<accession>A0A814F6I2</accession>
<comment type="similarity">
    <text evidence="8">Belongs to the G-protein coupled receptor 1 family.</text>
</comment>
<evidence type="ECO:0000256" key="9">
    <source>
        <dbReference type="SAM" id="Phobius"/>
    </source>
</evidence>
<protein>
    <recommendedName>
        <fullName evidence="10">G-protein coupled receptors family 1 profile domain-containing protein</fullName>
    </recommendedName>
</protein>
<evidence type="ECO:0000256" key="8">
    <source>
        <dbReference type="RuleBase" id="RU000688"/>
    </source>
</evidence>
<feature type="transmembrane region" description="Helical" evidence="9">
    <location>
        <begin position="132"/>
        <end position="151"/>
    </location>
</feature>
<comment type="subcellular location">
    <subcellularLocation>
        <location evidence="1">Membrane</location>
        <topology evidence="1">Multi-pass membrane protein</topology>
    </subcellularLocation>
</comment>
<dbReference type="PANTHER" id="PTHR45695">
    <property type="entry name" value="LEUCOKININ RECEPTOR-RELATED"/>
    <property type="match status" value="1"/>
</dbReference>
<keyword evidence="3 9" id="KW-1133">Transmembrane helix</keyword>
<dbReference type="PRINTS" id="PR00237">
    <property type="entry name" value="GPCRRHODOPSN"/>
</dbReference>
<feature type="transmembrane region" description="Helical" evidence="9">
    <location>
        <begin position="185"/>
        <end position="208"/>
    </location>
</feature>
<evidence type="ECO:0000259" key="10">
    <source>
        <dbReference type="PROSITE" id="PS50262"/>
    </source>
</evidence>
<dbReference type="GO" id="GO:0005886">
    <property type="term" value="C:plasma membrane"/>
    <property type="evidence" value="ECO:0007669"/>
    <property type="project" value="TreeGrafter"/>
</dbReference>
<reference evidence="11" key="1">
    <citation type="submission" date="2021-02" db="EMBL/GenBank/DDBJ databases">
        <authorList>
            <person name="Nowell W R."/>
        </authorList>
    </citation>
    <scope>NUCLEOTIDE SEQUENCE</scope>
</reference>
<dbReference type="SUPFAM" id="SSF81321">
    <property type="entry name" value="Family A G protein-coupled receptor-like"/>
    <property type="match status" value="1"/>
</dbReference>
<dbReference type="EMBL" id="CAJNON010000787">
    <property type="protein sequence ID" value="CAF1378065.1"/>
    <property type="molecule type" value="Genomic_DNA"/>
</dbReference>
<comment type="caution">
    <text evidence="11">The sequence shown here is derived from an EMBL/GenBank/DDBJ whole genome shotgun (WGS) entry which is preliminary data.</text>
</comment>
<sequence length="322" mass="37509">MISFILIQDSFLLLLYTFTSLLAIIGNGLVFRISFLRKHSTGLKLSTTSIFLLNLALADALCGLTIPFQFIFCSTYFLKNITSSSYLCISNKSLQILAYNASTITMCVIAYDRYRIIQNPLRQYSARHTRQAILFTWIISGIYAGSCLISMKVHTYFISNQKLISCQILFPMKNKFISSDNMRKIRVFCLVILFYIIPLLIISILCLLTMRTIARRSIIGVQQFATFKRSRTRSMRLLIIIVIVFALSHLPLHLLHLQDFFIFSSKHRLQFNKCNDTTIYLFFYWLGISNCCHNPIIYSWFNKQFRRIVLNCFRTIIFCGRK</sequence>
<evidence type="ECO:0000256" key="6">
    <source>
        <dbReference type="ARBA" id="ARBA00023170"/>
    </source>
</evidence>
<keyword evidence="7 8" id="KW-0807">Transducer</keyword>
<keyword evidence="6 8" id="KW-0675">Receptor</keyword>
<dbReference type="Proteomes" id="UP000663881">
    <property type="component" value="Unassembled WGS sequence"/>
</dbReference>
<evidence type="ECO:0000256" key="2">
    <source>
        <dbReference type="ARBA" id="ARBA00022692"/>
    </source>
</evidence>
<feature type="transmembrane region" description="Helical" evidence="9">
    <location>
        <begin position="277"/>
        <end position="301"/>
    </location>
</feature>
<feature type="transmembrane region" description="Helical" evidence="9">
    <location>
        <begin position="51"/>
        <end position="72"/>
    </location>
</feature>
<dbReference type="Pfam" id="PF00001">
    <property type="entry name" value="7tm_1"/>
    <property type="match status" value="1"/>
</dbReference>
<dbReference type="GO" id="GO:0004930">
    <property type="term" value="F:G protein-coupled receptor activity"/>
    <property type="evidence" value="ECO:0007669"/>
    <property type="project" value="UniProtKB-KW"/>
</dbReference>
<dbReference type="EMBL" id="CAJOAY010000155">
    <property type="protein sequence ID" value="CAF3563205.1"/>
    <property type="molecule type" value="Genomic_DNA"/>
</dbReference>
<dbReference type="Proteomes" id="UP000663868">
    <property type="component" value="Unassembled WGS sequence"/>
</dbReference>
<dbReference type="Gene3D" id="1.20.1070.10">
    <property type="entry name" value="Rhodopsin 7-helix transmembrane proteins"/>
    <property type="match status" value="1"/>
</dbReference>
<name>A0A814F6I2_9BILA</name>
<dbReference type="Proteomes" id="UP000663860">
    <property type="component" value="Unassembled WGS sequence"/>
</dbReference>
<gene>
    <name evidence="11" type="ORF">IZO911_LOCUS16463</name>
    <name evidence="14" type="ORF">KXQ929_LOCUS17247</name>
    <name evidence="13" type="ORF">OKA104_LOCUS4703</name>
    <name evidence="12" type="ORF">VCS650_LOCUS35243</name>
</gene>
<dbReference type="EMBL" id="CAJNOE010000148">
    <property type="protein sequence ID" value="CAF0978934.1"/>
    <property type="molecule type" value="Genomic_DNA"/>
</dbReference>
<feature type="domain" description="G-protein coupled receptors family 1 profile" evidence="10">
    <location>
        <begin position="26"/>
        <end position="298"/>
    </location>
</feature>
<feature type="transmembrane region" description="Helical" evidence="9">
    <location>
        <begin position="12"/>
        <end position="31"/>
    </location>
</feature>
<dbReference type="OrthoDB" id="6503097at2759"/>
<evidence type="ECO:0000313" key="15">
    <source>
        <dbReference type="Proteomes" id="UP000663860"/>
    </source>
</evidence>
<proteinExistence type="inferred from homology"/>
<dbReference type="PROSITE" id="PS50262">
    <property type="entry name" value="G_PROTEIN_RECEP_F1_2"/>
    <property type="match status" value="1"/>
</dbReference>
<dbReference type="AlphaFoldDB" id="A0A814F6I2"/>
<dbReference type="EMBL" id="CAJOBB010001077">
    <property type="protein sequence ID" value="CAF3804556.1"/>
    <property type="molecule type" value="Genomic_DNA"/>
</dbReference>
<evidence type="ECO:0000256" key="5">
    <source>
        <dbReference type="ARBA" id="ARBA00023136"/>
    </source>
</evidence>
<keyword evidence="4 8" id="KW-0297">G-protein coupled receptor</keyword>
<keyword evidence="5 9" id="KW-0472">Membrane</keyword>
<evidence type="ECO:0000313" key="14">
    <source>
        <dbReference type="EMBL" id="CAF3804556.1"/>
    </source>
</evidence>
<evidence type="ECO:0000313" key="12">
    <source>
        <dbReference type="EMBL" id="CAF1378065.1"/>
    </source>
</evidence>